<evidence type="ECO:0000256" key="1">
    <source>
        <dbReference type="ARBA" id="ARBA00022679"/>
    </source>
</evidence>
<organism evidence="2 3">
    <name type="scientific">Mycena indigotica</name>
    <dbReference type="NCBI Taxonomy" id="2126181"/>
    <lineage>
        <taxon>Eukaryota</taxon>
        <taxon>Fungi</taxon>
        <taxon>Dikarya</taxon>
        <taxon>Basidiomycota</taxon>
        <taxon>Agaricomycotina</taxon>
        <taxon>Agaricomycetes</taxon>
        <taxon>Agaricomycetidae</taxon>
        <taxon>Agaricales</taxon>
        <taxon>Marasmiineae</taxon>
        <taxon>Mycenaceae</taxon>
        <taxon>Mycena</taxon>
    </lineage>
</organism>
<dbReference type="Gene3D" id="3.40.50.2000">
    <property type="entry name" value="Glycogen Phosphorylase B"/>
    <property type="match status" value="1"/>
</dbReference>
<dbReference type="GeneID" id="59347228"/>
<evidence type="ECO:0000313" key="2">
    <source>
        <dbReference type="EMBL" id="KAF7298566.1"/>
    </source>
</evidence>
<accession>A0A8H6SFH9</accession>
<proteinExistence type="predicted"/>
<evidence type="ECO:0000313" key="3">
    <source>
        <dbReference type="Proteomes" id="UP000636479"/>
    </source>
</evidence>
<comment type="caution">
    <text evidence="2">The sequence shown here is derived from an EMBL/GenBank/DDBJ whole genome shotgun (WGS) entry which is preliminary data.</text>
</comment>
<name>A0A8H6SFH9_9AGAR</name>
<dbReference type="AlphaFoldDB" id="A0A8H6SFH9"/>
<dbReference type="Pfam" id="PF00201">
    <property type="entry name" value="UDPGT"/>
    <property type="match status" value="1"/>
</dbReference>
<keyword evidence="3" id="KW-1185">Reference proteome</keyword>
<gene>
    <name evidence="2" type="ORF">MIND_00803300</name>
</gene>
<protein>
    <recommendedName>
        <fullName evidence="4">UDP-Glycosyltransferase/glycogen phosphorylase</fullName>
    </recommendedName>
</protein>
<dbReference type="GO" id="GO:0035251">
    <property type="term" value="F:UDP-glucosyltransferase activity"/>
    <property type="evidence" value="ECO:0007669"/>
    <property type="project" value="InterPro"/>
</dbReference>
<reference evidence="2" key="1">
    <citation type="submission" date="2020-05" db="EMBL/GenBank/DDBJ databases">
        <title>Mycena genomes resolve the evolution of fungal bioluminescence.</title>
        <authorList>
            <person name="Tsai I.J."/>
        </authorList>
    </citation>
    <scope>NUCLEOTIDE SEQUENCE</scope>
    <source>
        <strain evidence="2">171206Taipei</strain>
    </source>
</reference>
<dbReference type="SUPFAM" id="SSF53756">
    <property type="entry name" value="UDP-Glycosyltransferase/glycogen phosphorylase"/>
    <property type="match status" value="1"/>
</dbReference>
<dbReference type="PANTHER" id="PTHR48049">
    <property type="entry name" value="GLYCOSYLTRANSFERASE"/>
    <property type="match status" value="1"/>
</dbReference>
<dbReference type="InterPro" id="IPR050481">
    <property type="entry name" value="UDP-glycosyltransf_plant"/>
</dbReference>
<dbReference type="EMBL" id="JACAZF010000007">
    <property type="protein sequence ID" value="KAF7298566.1"/>
    <property type="molecule type" value="Genomic_DNA"/>
</dbReference>
<dbReference type="OrthoDB" id="5835829at2759"/>
<dbReference type="InterPro" id="IPR002213">
    <property type="entry name" value="UDP_glucos_trans"/>
</dbReference>
<dbReference type="Proteomes" id="UP000636479">
    <property type="component" value="Unassembled WGS sequence"/>
</dbReference>
<dbReference type="RefSeq" id="XP_037217954.1">
    <property type="nucleotide sequence ID" value="XM_037364712.1"/>
</dbReference>
<evidence type="ECO:0008006" key="4">
    <source>
        <dbReference type="Google" id="ProtNLM"/>
    </source>
</evidence>
<dbReference type="PANTHER" id="PTHR48049:SF132">
    <property type="entry name" value="GLYCOSYLTRANSFERASE"/>
    <property type="match status" value="1"/>
</dbReference>
<sequence>MHHILTLLPPAWGHAVSYLHLAIQMLKADPTLVISIVQHNLVVAQMEKELASCAYDTSRLRILGVGNKDTVFSPTAIDQMLKELLGGWTNALPELAIGTPQWPKPQSIHFDFTAGGMLVRESKAIMGPTCKILMWFATAGLTLKAHINDYDWSEICETIYADESRRAGRTREEIGIAIATACNGSDKVQGVVVRNPGAPDMYDYERVSLAAGVPRINFLVFTAAMDMARLVDGYILCSGAFFEPVGIPHLREFYKNKGQEIFAIGLQSHERYFTEQPEPTPISNETVKGFLDAALRNYGKNSALYISFGSLFFPIATPKHVEGLIDTLLSLDQPFPFIFALGGAMASLPAETIERVNSSGKGLICAFWVEQRAILQHEAVGWFLTHGGFNSITESLLLGLPSIVWPAGAEQPVNAAFLSAEPNPVAIELLQIRTGAQVGPSLRHGDSVKITGTVDDAVKEFRSVFADARGEKGERLRENAKMMAQRIREGRRGEAAREIERLTKFGL</sequence>
<keyword evidence="1" id="KW-0808">Transferase</keyword>